<evidence type="ECO:0000313" key="8">
    <source>
        <dbReference type="EMBL" id="MFC7292412.1"/>
    </source>
</evidence>
<evidence type="ECO:0000256" key="6">
    <source>
        <dbReference type="ARBA" id="ARBA00022833"/>
    </source>
</evidence>
<dbReference type="InterPro" id="IPR020549">
    <property type="entry name" value="YbeY_CS"/>
</dbReference>
<keyword evidence="4 7" id="KW-0255">Endonuclease</keyword>
<keyword evidence="3 7" id="KW-0479">Metal-binding</keyword>
<keyword evidence="2 7" id="KW-0540">Nuclease</keyword>
<evidence type="ECO:0000256" key="5">
    <source>
        <dbReference type="ARBA" id="ARBA00022801"/>
    </source>
</evidence>
<dbReference type="Pfam" id="PF02130">
    <property type="entry name" value="YbeY"/>
    <property type="match status" value="1"/>
</dbReference>
<evidence type="ECO:0000256" key="2">
    <source>
        <dbReference type="ARBA" id="ARBA00022722"/>
    </source>
</evidence>
<feature type="binding site" evidence="7">
    <location>
        <position position="121"/>
    </location>
    <ligand>
        <name>Zn(2+)</name>
        <dbReference type="ChEBI" id="CHEBI:29105"/>
        <note>catalytic</note>
    </ligand>
</feature>
<organism evidence="8 9">
    <name type="scientific">Hirschia litorea</name>
    <dbReference type="NCBI Taxonomy" id="1199156"/>
    <lineage>
        <taxon>Bacteria</taxon>
        <taxon>Pseudomonadati</taxon>
        <taxon>Pseudomonadota</taxon>
        <taxon>Alphaproteobacteria</taxon>
        <taxon>Hyphomonadales</taxon>
        <taxon>Hyphomonadaceae</taxon>
        <taxon>Hirschia</taxon>
    </lineage>
</organism>
<dbReference type="SUPFAM" id="SSF55486">
    <property type="entry name" value="Metalloproteases ('zincins'), catalytic domain"/>
    <property type="match status" value="1"/>
</dbReference>
<proteinExistence type="inferred from homology"/>
<accession>A0ABW2INC2</accession>
<keyword evidence="7" id="KW-0963">Cytoplasm</keyword>
<feature type="binding site" evidence="7">
    <location>
        <position position="125"/>
    </location>
    <ligand>
        <name>Zn(2+)</name>
        <dbReference type="ChEBI" id="CHEBI:29105"/>
        <note>catalytic</note>
    </ligand>
</feature>
<gene>
    <name evidence="7 8" type="primary">ybeY</name>
    <name evidence="8" type="ORF">ACFQS8_12345</name>
</gene>
<keyword evidence="7" id="KW-0690">Ribosome biogenesis</keyword>
<reference evidence="9" key="1">
    <citation type="journal article" date="2019" name="Int. J. Syst. Evol. Microbiol.">
        <title>The Global Catalogue of Microorganisms (GCM) 10K type strain sequencing project: providing services to taxonomists for standard genome sequencing and annotation.</title>
        <authorList>
            <consortium name="The Broad Institute Genomics Platform"/>
            <consortium name="The Broad Institute Genome Sequencing Center for Infectious Disease"/>
            <person name="Wu L."/>
            <person name="Ma J."/>
        </authorList>
    </citation>
    <scope>NUCLEOTIDE SEQUENCE [LARGE SCALE GENOMIC DNA]</scope>
    <source>
        <strain evidence="9">CCUG 51308</strain>
    </source>
</reference>
<evidence type="ECO:0000256" key="7">
    <source>
        <dbReference type="HAMAP-Rule" id="MF_00009"/>
    </source>
</evidence>
<protein>
    <recommendedName>
        <fullName evidence="7">Endoribonuclease YbeY</fullName>
        <ecNumber evidence="7">3.1.-.-</ecNumber>
    </recommendedName>
</protein>
<comment type="caution">
    <text evidence="8">The sequence shown here is derived from an EMBL/GenBank/DDBJ whole genome shotgun (WGS) entry which is preliminary data.</text>
</comment>
<dbReference type="EMBL" id="JBHTBR010000005">
    <property type="protein sequence ID" value="MFC7292412.1"/>
    <property type="molecule type" value="Genomic_DNA"/>
</dbReference>
<dbReference type="PANTHER" id="PTHR46986">
    <property type="entry name" value="ENDORIBONUCLEASE YBEY, CHLOROPLASTIC"/>
    <property type="match status" value="1"/>
</dbReference>
<evidence type="ECO:0000313" key="9">
    <source>
        <dbReference type="Proteomes" id="UP001596492"/>
    </source>
</evidence>
<evidence type="ECO:0000256" key="4">
    <source>
        <dbReference type="ARBA" id="ARBA00022759"/>
    </source>
</evidence>
<name>A0ABW2INC2_9PROT</name>
<comment type="similarity">
    <text evidence="1 7">Belongs to the endoribonuclease YbeY family.</text>
</comment>
<sequence>MVDVPIVLSIDTRVEDDGWKTVLPEFEAIIERALEATAGAVGVSGLVEVLLTDNSEMQSLNAKWRHKDKPTDVLSFPSDSADMPGMQTFLGDIALGLGVAKADADKLGRDFELHIMHLLVHGFLHLLGYDHMSAEDAKLMEGLEAQILAPLGLPDPYGDAA</sequence>
<keyword evidence="5 7" id="KW-0378">Hydrolase</keyword>
<dbReference type="RefSeq" id="WP_382167815.1">
    <property type="nucleotide sequence ID" value="NZ_JBHTBR010000005.1"/>
</dbReference>
<dbReference type="PANTHER" id="PTHR46986:SF1">
    <property type="entry name" value="ENDORIBONUCLEASE YBEY, CHLOROPLASTIC"/>
    <property type="match status" value="1"/>
</dbReference>
<evidence type="ECO:0000256" key="1">
    <source>
        <dbReference type="ARBA" id="ARBA00010875"/>
    </source>
</evidence>
<dbReference type="NCBIfam" id="TIGR00043">
    <property type="entry name" value="rRNA maturation RNase YbeY"/>
    <property type="match status" value="1"/>
</dbReference>
<dbReference type="EC" id="3.1.-.-" evidence="7"/>
<dbReference type="InterPro" id="IPR002036">
    <property type="entry name" value="YbeY"/>
</dbReference>
<comment type="cofactor">
    <cofactor evidence="7">
        <name>Zn(2+)</name>
        <dbReference type="ChEBI" id="CHEBI:29105"/>
    </cofactor>
    <text evidence="7">Binds 1 zinc ion.</text>
</comment>
<dbReference type="Gene3D" id="3.40.390.30">
    <property type="entry name" value="Metalloproteases ('zincins'), catalytic domain"/>
    <property type="match status" value="1"/>
</dbReference>
<comment type="function">
    <text evidence="7">Single strand-specific metallo-endoribonuclease involved in late-stage 70S ribosome quality control and in maturation of the 3' terminus of the 16S rRNA.</text>
</comment>
<keyword evidence="9" id="KW-1185">Reference proteome</keyword>
<dbReference type="HAMAP" id="MF_00009">
    <property type="entry name" value="Endoribonucl_YbeY"/>
    <property type="match status" value="1"/>
</dbReference>
<comment type="subcellular location">
    <subcellularLocation>
        <location evidence="7">Cytoplasm</location>
    </subcellularLocation>
</comment>
<keyword evidence="7" id="KW-0698">rRNA processing</keyword>
<dbReference type="InterPro" id="IPR023091">
    <property type="entry name" value="MetalPrtase_cat_dom_sf_prd"/>
</dbReference>
<feature type="binding site" evidence="7">
    <location>
        <position position="131"/>
    </location>
    <ligand>
        <name>Zn(2+)</name>
        <dbReference type="ChEBI" id="CHEBI:29105"/>
        <note>catalytic</note>
    </ligand>
</feature>
<dbReference type="PROSITE" id="PS01306">
    <property type="entry name" value="UPF0054"/>
    <property type="match status" value="1"/>
</dbReference>
<keyword evidence="6 7" id="KW-0862">Zinc</keyword>
<evidence type="ECO:0000256" key="3">
    <source>
        <dbReference type="ARBA" id="ARBA00022723"/>
    </source>
</evidence>
<dbReference type="Proteomes" id="UP001596492">
    <property type="component" value="Unassembled WGS sequence"/>
</dbReference>